<reference evidence="4 5" key="1">
    <citation type="submission" date="2024-07" db="EMBL/GenBank/DDBJ databases">
        <title>Luteimonas salilacus sp. nov., isolated from the shore soil of Salt Lake in Tibet of China.</title>
        <authorList>
            <person name="Zhang X."/>
            <person name="Li A."/>
        </authorList>
    </citation>
    <scope>NUCLEOTIDE SEQUENCE [LARGE SCALE GENOMIC DNA]</scope>
    <source>
        <strain evidence="4 5">B3-2-R+30</strain>
    </source>
</reference>
<dbReference type="Proteomes" id="UP001566331">
    <property type="component" value="Unassembled WGS sequence"/>
</dbReference>
<proteinExistence type="predicted"/>
<dbReference type="Gene3D" id="2.40.50.140">
    <property type="entry name" value="Nucleic acid-binding proteins"/>
    <property type="match status" value="1"/>
</dbReference>
<keyword evidence="2 4" id="KW-0238">DNA-binding</keyword>
<dbReference type="RefSeq" id="WP_370562821.1">
    <property type="nucleotide sequence ID" value="NZ_JBFWIB010000002.1"/>
</dbReference>
<sequence>MPNVIVKTAQVDETINQKSGAIIRSQTAGLDLGNGFHLPFRVGLGKRPAYPAGNYDIDPKSFALNGYGDLTLGRYVDLVSVDHKPAPAGK</sequence>
<dbReference type="Pfam" id="PF02303">
    <property type="entry name" value="Phage_DNA_bind"/>
    <property type="match status" value="1"/>
</dbReference>
<dbReference type="InterPro" id="IPR003512">
    <property type="entry name" value="Phage_M13_G5P_DNA-bd"/>
</dbReference>
<dbReference type="EMBL" id="JBFWIC010000062">
    <property type="protein sequence ID" value="MEZ0476903.1"/>
    <property type="molecule type" value="Genomic_DNA"/>
</dbReference>
<keyword evidence="5" id="KW-1185">Reference proteome</keyword>
<gene>
    <name evidence="4" type="ORF">AB6713_20205</name>
</gene>
<evidence type="ECO:0000256" key="2">
    <source>
        <dbReference type="ARBA" id="ARBA00023125"/>
    </source>
</evidence>
<accession>A0ABV4HWD3</accession>
<comment type="caution">
    <text evidence="4">The sequence shown here is derived from an EMBL/GenBank/DDBJ whole genome shotgun (WGS) entry which is preliminary data.</text>
</comment>
<evidence type="ECO:0000256" key="1">
    <source>
        <dbReference type="ARBA" id="ARBA00022705"/>
    </source>
</evidence>
<evidence type="ECO:0000313" key="5">
    <source>
        <dbReference type="Proteomes" id="UP001566331"/>
    </source>
</evidence>
<dbReference type="SUPFAM" id="SSF50249">
    <property type="entry name" value="Nucleic acid-binding proteins"/>
    <property type="match status" value="1"/>
</dbReference>
<protein>
    <recommendedName>
        <fullName evidence="3">Single-stranded DNA-binding protein</fullName>
    </recommendedName>
</protein>
<evidence type="ECO:0000256" key="3">
    <source>
        <dbReference type="ARBA" id="ARBA00030596"/>
    </source>
</evidence>
<keyword evidence="1" id="KW-0235">DNA replication</keyword>
<evidence type="ECO:0000313" key="4">
    <source>
        <dbReference type="EMBL" id="MEZ0476903.1"/>
    </source>
</evidence>
<dbReference type="GO" id="GO:0003677">
    <property type="term" value="F:DNA binding"/>
    <property type="evidence" value="ECO:0007669"/>
    <property type="project" value="UniProtKB-KW"/>
</dbReference>
<organism evidence="4 5">
    <name type="scientific">Luteimonas salinilitoris</name>
    <dbReference type="NCBI Taxonomy" id="3237697"/>
    <lineage>
        <taxon>Bacteria</taxon>
        <taxon>Pseudomonadati</taxon>
        <taxon>Pseudomonadota</taxon>
        <taxon>Gammaproteobacteria</taxon>
        <taxon>Lysobacterales</taxon>
        <taxon>Lysobacteraceae</taxon>
        <taxon>Luteimonas</taxon>
    </lineage>
</organism>
<name>A0ABV4HWD3_9GAMM</name>
<dbReference type="InterPro" id="IPR012340">
    <property type="entry name" value="NA-bd_OB-fold"/>
</dbReference>